<protein>
    <submittedName>
        <fullName evidence="2">Uncharacterized protein</fullName>
    </submittedName>
</protein>
<dbReference type="Proteomes" id="UP000054107">
    <property type="component" value="Unassembled WGS sequence"/>
</dbReference>
<dbReference type="EMBL" id="LN730307">
    <property type="protein sequence ID" value="CEP13598.1"/>
    <property type="molecule type" value="Genomic_DNA"/>
</dbReference>
<keyword evidence="3" id="KW-1185">Reference proteome</keyword>
<dbReference type="OrthoDB" id="2288922at2759"/>
<evidence type="ECO:0000313" key="2">
    <source>
        <dbReference type="EMBL" id="CEP13598.1"/>
    </source>
</evidence>
<organism evidence="2 3">
    <name type="scientific">Parasitella parasitica</name>
    <dbReference type="NCBI Taxonomy" id="35722"/>
    <lineage>
        <taxon>Eukaryota</taxon>
        <taxon>Fungi</taxon>
        <taxon>Fungi incertae sedis</taxon>
        <taxon>Mucoromycota</taxon>
        <taxon>Mucoromycotina</taxon>
        <taxon>Mucoromycetes</taxon>
        <taxon>Mucorales</taxon>
        <taxon>Mucorineae</taxon>
        <taxon>Mucoraceae</taxon>
        <taxon>Parasitella</taxon>
    </lineage>
</organism>
<evidence type="ECO:0000256" key="1">
    <source>
        <dbReference type="ARBA" id="ARBA00023125"/>
    </source>
</evidence>
<dbReference type="Gene3D" id="1.10.150.130">
    <property type="match status" value="1"/>
</dbReference>
<dbReference type="InterPro" id="IPR010998">
    <property type="entry name" value="Integrase_recombinase_N"/>
</dbReference>
<proteinExistence type="predicted"/>
<sequence length="277" mass="30568">MRCPSHGRSSNIPSSGFLGNSGDTLLDECSMVPSTTATGSFSSLDVATTSGASNISQDSAPLTTEQLDDLRVEIIRNQLVRKHLNAQAVEDLLAQRLADNATNKLYRKNQLRFLEWATRHNVFYTAFTHAELVNFLAEMRQEHGLQASTLKTLRTAVAHLNDDPSSISESQLINSYLDTMMKQALPLNIHRPTIDVSPALAFTHSISSLPTTSIKRLQQKLDSLLTMAAFLRSSDLTRSPFDSCSISDTGCLKLKVVAPKETRGKRRIIKSFTIHPV</sequence>
<name>A0A0B7N5J8_9FUNG</name>
<dbReference type="AlphaFoldDB" id="A0A0B7N5J8"/>
<evidence type="ECO:0000313" key="3">
    <source>
        <dbReference type="Proteomes" id="UP000054107"/>
    </source>
</evidence>
<reference evidence="2 3" key="1">
    <citation type="submission" date="2014-09" db="EMBL/GenBank/DDBJ databases">
        <authorList>
            <person name="Ellenberger Sabrina"/>
        </authorList>
    </citation>
    <scope>NUCLEOTIDE SEQUENCE [LARGE SCALE GENOMIC DNA]</scope>
    <source>
        <strain evidence="2 3">CBS 412.66</strain>
    </source>
</reference>
<gene>
    <name evidence="2" type="primary">PARPA_07708.1 scaffold 30209</name>
</gene>
<dbReference type="SUPFAM" id="SSF47823">
    <property type="entry name" value="lambda integrase-like, N-terminal domain"/>
    <property type="match status" value="1"/>
</dbReference>
<keyword evidence="1" id="KW-0238">DNA-binding</keyword>
<dbReference type="GO" id="GO:0003677">
    <property type="term" value="F:DNA binding"/>
    <property type="evidence" value="ECO:0007669"/>
    <property type="project" value="UniProtKB-KW"/>
</dbReference>
<accession>A0A0B7N5J8</accession>
<dbReference type="STRING" id="35722.A0A0B7N5J8"/>